<dbReference type="InterPro" id="IPR052017">
    <property type="entry name" value="TSUP"/>
</dbReference>
<keyword evidence="3" id="KW-0813">Transport</keyword>
<keyword evidence="7 8" id="KW-0472">Membrane</keyword>
<keyword evidence="4 8" id="KW-1003">Cell membrane</keyword>
<dbReference type="PANTHER" id="PTHR30269">
    <property type="entry name" value="TRANSMEMBRANE PROTEIN YFCA"/>
    <property type="match status" value="1"/>
</dbReference>
<evidence type="ECO:0000256" key="4">
    <source>
        <dbReference type="ARBA" id="ARBA00022475"/>
    </source>
</evidence>
<evidence type="ECO:0000256" key="7">
    <source>
        <dbReference type="ARBA" id="ARBA00023136"/>
    </source>
</evidence>
<feature type="transmembrane region" description="Helical" evidence="8">
    <location>
        <begin position="243"/>
        <end position="264"/>
    </location>
</feature>
<dbReference type="Pfam" id="PF01925">
    <property type="entry name" value="TauE"/>
    <property type="match status" value="1"/>
</dbReference>
<evidence type="ECO:0000256" key="3">
    <source>
        <dbReference type="ARBA" id="ARBA00022448"/>
    </source>
</evidence>
<feature type="transmembrane region" description="Helical" evidence="8">
    <location>
        <begin position="205"/>
        <end position="231"/>
    </location>
</feature>
<dbReference type="HOGENOM" id="CLU_856667_0_0_5"/>
<dbReference type="PANTHER" id="PTHR30269:SF32">
    <property type="entry name" value="MEMBRANE TRANSPORTER PROTEIN-RELATED"/>
    <property type="match status" value="1"/>
</dbReference>
<reference evidence="9 10" key="1">
    <citation type="submission" date="2010-04" db="EMBL/GenBank/DDBJ databases">
        <authorList>
            <person name="Qin X."/>
            <person name="Bachman B."/>
            <person name="Battles P."/>
            <person name="Bell A."/>
            <person name="Bess C."/>
            <person name="Bickham C."/>
            <person name="Chaboub L."/>
            <person name="Chen D."/>
            <person name="Coyle M."/>
            <person name="Deiros D.R."/>
            <person name="Dinh H."/>
            <person name="Forbes L."/>
            <person name="Fowler G."/>
            <person name="Francisco L."/>
            <person name="Fu Q."/>
            <person name="Gubbala S."/>
            <person name="Hale W."/>
            <person name="Han Y."/>
            <person name="Hemphill L."/>
            <person name="Highlander S.K."/>
            <person name="Hirani K."/>
            <person name="Hogues M."/>
            <person name="Jackson L."/>
            <person name="Jakkamsetti A."/>
            <person name="Javaid M."/>
            <person name="Jiang H."/>
            <person name="Korchina V."/>
            <person name="Kovar C."/>
            <person name="Lara F."/>
            <person name="Lee S."/>
            <person name="Mata R."/>
            <person name="Mathew T."/>
            <person name="Moen C."/>
            <person name="Morales K."/>
            <person name="Munidasa M."/>
            <person name="Nazareth L."/>
            <person name="Ngo R."/>
            <person name="Nguyen L."/>
            <person name="Okwuonu G."/>
            <person name="Ongeri F."/>
            <person name="Patil S."/>
            <person name="Petrosino J."/>
            <person name="Pham C."/>
            <person name="Pham P."/>
            <person name="Pu L.-L."/>
            <person name="Puazo M."/>
            <person name="Raj R."/>
            <person name="Reid J."/>
            <person name="Rouhana J."/>
            <person name="Saada N."/>
            <person name="Shang Y."/>
            <person name="Simmons D."/>
            <person name="Thornton R."/>
            <person name="Warren J."/>
            <person name="Weissenberger G."/>
            <person name="Zhang J."/>
            <person name="Zhang L."/>
            <person name="Zhou C."/>
            <person name="Zhu D."/>
            <person name="Muzny D."/>
            <person name="Worley K."/>
            <person name="Gibbs R."/>
        </authorList>
    </citation>
    <scope>NUCLEOTIDE SEQUENCE [LARGE SCALE GENOMIC DNA]</scope>
    <source>
        <strain evidence="9 10">ATCC 49957</strain>
    </source>
</reference>
<comment type="subcellular location">
    <subcellularLocation>
        <location evidence="1 8">Cell membrane</location>
        <topology evidence="1 8">Multi-pass membrane protein</topology>
    </subcellularLocation>
</comment>
<keyword evidence="5 8" id="KW-0812">Transmembrane</keyword>
<evidence type="ECO:0000256" key="1">
    <source>
        <dbReference type="ARBA" id="ARBA00004651"/>
    </source>
</evidence>
<dbReference type="GO" id="GO:0005886">
    <property type="term" value="C:plasma membrane"/>
    <property type="evidence" value="ECO:0007669"/>
    <property type="project" value="UniProtKB-SubCell"/>
</dbReference>
<gene>
    <name evidence="9" type="ORF">HMPREF0731_0448</name>
</gene>
<dbReference type="AlphaFoldDB" id="D5RH89"/>
<dbReference type="EMBL" id="ADVL01000089">
    <property type="protein sequence ID" value="EFH13325.1"/>
    <property type="molecule type" value="Genomic_DNA"/>
</dbReference>
<accession>D5RH89</accession>
<evidence type="ECO:0000256" key="2">
    <source>
        <dbReference type="ARBA" id="ARBA00009142"/>
    </source>
</evidence>
<keyword evidence="10" id="KW-1185">Reference proteome</keyword>
<feature type="transmembrane region" description="Helical" evidence="8">
    <location>
        <begin position="150"/>
        <end position="169"/>
    </location>
</feature>
<feature type="transmembrane region" description="Helical" evidence="8">
    <location>
        <begin position="305"/>
        <end position="323"/>
    </location>
</feature>
<feature type="transmembrane region" description="Helical" evidence="8">
    <location>
        <begin position="276"/>
        <end position="293"/>
    </location>
</feature>
<dbReference type="Proteomes" id="UP000005324">
    <property type="component" value="Unassembled WGS sequence"/>
</dbReference>
<evidence type="ECO:0000256" key="5">
    <source>
        <dbReference type="ARBA" id="ARBA00022692"/>
    </source>
</evidence>
<feature type="non-terminal residue" evidence="9">
    <location>
        <position position="1"/>
    </location>
</feature>
<evidence type="ECO:0000256" key="8">
    <source>
        <dbReference type="RuleBase" id="RU363041"/>
    </source>
</evidence>
<keyword evidence="6 8" id="KW-1133">Transmembrane helix</keyword>
<evidence type="ECO:0000313" key="9">
    <source>
        <dbReference type="EMBL" id="EFH13325.1"/>
    </source>
</evidence>
<evidence type="ECO:0000256" key="6">
    <source>
        <dbReference type="ARBA" id="ARBA00022989"/>
    </source>
</evidence>
<feature type="transmembrane region" description="Helical" evidence="8">
    <location>
        <begin position="84"/>
        <end position="107"/>
    </location>
</feature>
<feature type="transmembrane region" description="Helical" evidence="8">
    <location>
        <begin position="175"/>
        <end position="193"/>
    </location>
</feature>
<protein>
    <recommendedName>
        <fullName evidence="8">Probable membrane transporter protein</fullName>
    </recommendedName>
</protein>
<comment type="caution">
    <text evidence="9">The sequence shown here is derived from an EMBL/GenBank/DDBJ whole genome shotgun (WGS) entry which is preliminary data.</text>
</comment>
<name>D5RH89_9PROT</name>
<sequence length="324" mass="33502">RALAEARASPARAAPPVMLPASATATKSRRSARSRCRAFVLSEARLPKIQIVGRPRGCDPTDRKKKGARGNSFPRTFCTMADGLYIAGVFLLAGLVKGVLGLGLPTVAMGLLGLAMPPVQAAALLVLPSLVTNLWQLLAGPAFGALLRRLWAMMLGILAGTLLGAGLIARGDSPWPVAALGLVLLAYAGLGLARPSLRVPPRAEAWAAPPVGLATGLLTGATGVFVIPAVPFLGALGLGRDDLVQALGLSFTVSTVALAAGLAWHGGLPVLRLGQSLLAIAPALLGMALGGWLRGKVRPELFRRGFFLGLGVLGAEMMMRVIFR</sequence>
<evidence type="ECO:0000313" key="10">
    <source>
        <dbReference type="Proteomes" id="UP000005324"/>
    </source>
</evidence>
<proteinExistence type="inferred from homology"/>
<organism evidence="9 10">
    <name type="scientific">Pseudoroseomonas cervicalis ATCC 49957</name>
    <dbReference type="NCBI Taxonomy" id="525371"/>
    <lineage>
        <taxon>Bacteria</taxon>
        <taxon>Pseudomonadati</taxon>
        <taxon>Pseudomonadota</taxon>
        <taxon>Alphaproteobacteria</taxon>
        <taxon>Acetobacterales</taxon>
        <taxon>Roseomonadaceae</taxon>
        <taxon>Roseomonas</taxon>
    </lineage>
</organism>
<dbReference type="InterPro" id="IPR002781">
    <property type="entry name" value="TM_pro_TauE-like"/>
</dbReference>
<comment type="similarity">
    <text evidence="2 8">Belongs to the 4-toluene sulfonate uptake permease (TSUP) (TC 2.A.102) family.</text>
</comment>